<comment type="similarity">
    <text evidence="1">Belongs to the free Met sulfoxide reductase family.</text>
</comment>
<reference evidence="4" key="1">
    <citation type="submission" date="2022-10" db="EMBL/GenBank/DDBJ databases">
        <title>Culturing micro-colonial fungi from biological soil crusts in the Mojave desert and describing Neophaeococcomyces mojavensis, and introducing the new genera and species Taxawa tesnikishii.</title>
        <authorList>
            <person name="Kurbessoian T."/>
            <person name="Stajich J.E."/>
        </authorList>
    </citation>
    <scope>NUCLEOTIDE SEQUENCE</scope>
    <source>
        <strain evidence="4">TK_35</strain>
    </source>
</reference>
<proteinExistence type="inferred from homology"/>
<dbReference type="InterPro" id="IPR000614">
    <property type="entry name" value="FRMsr_CS"/>
</dbReference>
<dbReference type="PANTHER" id="PTHR36121">
    <property type="entry name" value="PROTEIN SXY"/>
    <property type="match status" value="1"/>
</dbReference>
<dbReference type="PROSITE" id="PS01320">
    <property type="entry name" value="UPF0067"/>
    <property type="match status" value="1"/>
</dbReference>
<comment type="caution">
    <text evidence="4">The sequence shown here is derived from an EMBL/GenBank/DDBJ whole genome shotgun (WGS) entry which is preliminary data.</text>
</comment>
<dbReference type="FunFam" id="3.30.450.40:FF:000008">
    <property type="entry name" value="GAF domain-containing proteins"/>
    <property type="match status" value="1"/>
</dbReference>
<organism evidence="4">
    <name type="scientific">Knufia peltigerae</name>
    <dbReference type="NCBI Taxonomy" id="1002370"/>
    <lineage>
        <taxon>Eukaryota</taxon>
        <taxon>Fungi</taxon>
        <taxon>Dikarya</taxon>
        <taxon>Ascomycota</taxon>
        <taxon>Pezizomycotina</taxon>
        <taxon>Eurotiomycetes</taxon>
        <taxon>Chaetothyriomycetidae</taxon>
        <taxon>Chaetothyriales</taxon>
        <taxon>Trichomeriaceae</taxon>
        <taxon>Knufia</taxon>
    </lineage>
</organism>
<accession>A0AA38XRK7</accession>
<dbReference type="PANTHER" id="PTHR36121:SF1">
    <property type="entry name" value="PROTEIN SXY"/>
    <property type="match status" value="1"/>
</dbReference>
<name>A0AA38XRK7_9EURO</name>
<evidence type="ECO:0000256" key="2">
    <source>
        <dbReference type="SAM" id="MobiDB-lite"/>
    </source>
</evidence>
<dbReference type="Pfam" id="PF13185">
    <property type="entry name" value="GAF_2"/>
    <property type="match status" value="1"/>
</dbReference>
<dbReference type="EMBL" id="JAPDRN010000149">
    <property type="protein sequence ID" value="KAJ9617909.1"/>
    <property type="molecule type" value="Genomic_DNA"/>
</dbReference>
<dbReference type="InterPro" id="IPR029016">
    <property type="entry name" value="GAF-like_dom_sf"/>
</dbReference>
<dbReference type="InterPro" id="IPR003018">
    <property type="entry name" value="GAF"/>
</dbReference>
<dbReference type="SUPFAM" id="SSF55781">
    <property type="entry name" value="GAF domain-like"/>
    <property type="match status" value="1"/>
</dbReference>
<feature type="compositionally biased region" description="Acidic residues" evidence="2">
    <location>
        <begin position="241"/>
        <end position="256"/>
    </location>
</feature>
<dbReference type="Gene3D" id="1.10.150.20">
    <property type="entry name" value="5' to 3' exonuclease, C-terminal subdomain"/>
    <property type="match status" value="1"/>
</dbReference>
<dbReference type="SMART" id="SM00065">
    <property type="entry name" value="GAF"/>
    <property type="match status" value="1"/>
</dbReference>
<sequence length="256" mass="27327">MFANASLTGSKPEQYAQLLEQARGLVYGESDRIANAANLAALVYHALPDLNWVGFYLYDGKELVVGPFQGLPACVRIPLDKGVCGAAASQRVTQRIEDVEAFPGHIACDAASRSELVVPLVRGGELIGVFDIDSPVVGRFDAEDQAGLEAIAHVFVGALAREDLVAIGAVGAFVKVKRAGFKPSLNLLYSLEGALLDCHWQELSEPQRTALVQDYEARIAVHPLKAAGPASGPVHEQRFDAEDDGEESTAESADED</sequence>
<dbReference type="AlphaFoldDB" id="A0AA38XRK7"/>
<evidence type="ECO:0000313" key="4">
    <source>
        <dbReference type="EMBL" id="KAJ9617909.1"/>
    </source>
</evidence>
<feature type="region of interest" description="Disordered" evidence="2">
    <location>
        <begin position="226"/>
        <end position="256"/>
    </location>
</feature>
<dbReference type="InterPro" id="IPR007077">
    <property type="entry name" value="TfoX_C"/>
</dbReference>
<gene>
    <name evidence="4" type="ORF">H2204_013289</name>
</gene>
<dbReference type="InterPro" id="IPR047525">
    <property type="entry name" value="TfoX-like"/>
</dbReference>
<evidence type="ECO:0000256" key="1">
    <source>
        <dbReference type="ARBA" id="ARBA00038454"/>
    </source>
</evidence>
<dbReference type="Pfam" id="PF04994">
    <property type="entry name" value="TfoX_C"/>
    <property type="match status" value="1"/>
</dbReference>
<dbReference type="Gene3D" id="3.30.450.40">
    <property type="match status" value="1"/>
</dbReference>
<feature type="domain" description="GAF" evidence="3">
    <location>
        <begin position="18"/>
        <end position="169"/>
    </location>
</feature>
<evidence type="ECO:0000259" key="3">
    <source>
        <dbReference type="SMART" id="SM00065"/>
    </source>
</evidence>
<protein>
    <recommendedName>
        <fullName evidence="3">GAF domain-containing protein</fullName>
    </recommendedName>
</protein>